<evidence type="ECO:0000313" key="1">
    <source>
        <dbReference type="EMBL" id="KDQ63429.1"/>
    </source>
</evidence>
<name>A0A067Q913_9AGAM</name>
<dbReference type="InParanoid" id="A0A067Q913"/>
<gene>
    <name evidence="1" type="ORF">JAAARDRAFT_29461</name>
</gene>
<reference evidence="2" key="1">
    <citation type="journal article" date="2014" name="Proc. Natl. Acad. Sci. U.S.A.">
        <title>Extensive sampling of basidiomycete genomes demonstrates inadequacy of the white-rot/brown-rot paradigm for wood decay fungi.</title>
        <authorList>
            <person name="Riley R."/>
            <person name="Salamov A.A."/>
            <person name="Brown D.W."/>
            <person name="Nagy L.G."/>
            <person name="Floudas D."/>
            <person name="Held B.W."/>
            <person name="Levasseur A."/>
            <person name="Lombard V."/>
            <person name="Morin E."/>
            <person name="Otillar R."/>
            <person name="Lindquist E.A."/>
            <person name="Sun H."/>
            <person name="LaButti K.M."/>
            <person name="Schmutz J."/>
            <person name="Jabbour D."/>
            <person name="Luo H."/>
            <person name="Baker S.E."/>
            <person name="Pisabarro A.G."/>
            <person name="Walton J.D."/>
            <person name="Blanchette R.A."/>
            <person name="Henrissat B."/>
            <person name="Martin F."/>
            <person name="Cullen D."/>
            <person name="Hibbett D.S."/>
            <person name="Grigoriev I.V."/>
        </authorList>
    </citation>
    <scope>NUCLEOTIDE SEQUENCE [LARGE SCALE GENOMIC DNA]</scope>
    <source>
        <strain evidence="2">MUCL 33604</strain>
    </source>
</reference>
<dbReference type="HOGENOM" id="CLU_2386470_0_0_1"/>
<dbReference type="AlphaFoldDB" id="A0A067Q913"/>
<keyword evidence="2" id="KW-1185">Reference proteome</keyword>
<sequence>MGSVCHVYDSGVSHSLTGWDGMEYVLRPSDANGGEVFGEPVVDSQFHTGQELSILLLGRKSISNNQGELGSRLRRAIPSIKGRGGVIGTRRLTL</sequence>
<protein>
    <submittedName>
        <fullName evidence="1">Uncharacterized protein</fullName>
    </submittedName>
</protein>
<accession>A0A067Q913</accession>
<dbReference type="EMBL" id="KL197710">
    <property type="protein sequence ID" value="KDQ63429.1"/>
    <property type="molecule type" value="Genomic_DNA"/>
</dbReference>
<organism evidence="1 2">
    <name type="scientific">Jaapia argillacea MUCL 33604</name>
    <dbReference type="NCBI Taxonomy" id="933084"/>
    <lineage>
        <taxon>Eukaryota</taxon>
        <taxon>Fungi</taxon>
        <taxon>Dikarya</taxon>
        <taxon>Basidiomycota</taxon>
        <taxon>Agaricomycotina</taxon>
        <taxon>Agaricomycetes</taxon>
        <taxon>Agaricomycetidae</taxon>
        <taxon>Jaapiales</taxon>
        <taxon>Jaapiaceae</taxon>
        <taxon>Jaapia</taxon>
    </lineage>
</organism>
<dbReference type="Proteomes" id="UP000027265">
    <property type="component" value="Unassembled WGS sequence"/>
</dbReference>
<proteinExistence type="predicted"/>
<evidence type="ECO:0000313" key="2">
    <source>
        <dbReference type="Proteomes" id="UP000027265"/>
    </source>
</evidence>